<feature type="compositionally biased region" description="Acidic residues" evidence="1">
    <location>
        <begin position="105"/>
        <end position="124"/>
    </location>
</feature>
<proteinExistence type="predicted"/>
<dbReference type="Proteomes" id="UP000184388">
    <property type="component" value="Unassembled WGS sequence"/>
</dbReference>
<feature type="region of interest" description="Disordered" evidence="1">
    <location>
        <begin position="94"/>
        <end position="212"/>
    </location>
</feature>
<feature type="compositionally biased region" description="Low complexity" evidence="1">
    <location>
        <begin position="125"/>
        <end position="143"/>
    </location>
</feature>
<feature type="compositionally biased region" description="Basic and acidic residues" evidence="1">
    <location>
        <begin position="180"/>
        <end position="190"/>
    </location>
</feature>
<accession>A0A9X8MYP5</accession>
<feature type="compositionally biased region" description="Acidic residues" evidence="1">
    <location>
        <begin position="162"/>
        <end position="179"/>
    </location>
</feature>
<comment type="caution">
    <text evidence="2">The sequence shown here is derived from an EMBL/GenBank/DDBJ whole genome shotgun (WGS) entry which is preliminary data.</text>
</comment>
<reference evidence="3" key="1">
    <citation type="submission" date="2016-11" db="EMBL/GenBank/DDBJ databases">
        <authorList>
            <person name="Jaros S."/>
            <person name="Januszkiewicz K."/>
            <person name="Wedrychowicz H."/>
        </authorList>
    </citation>
    <scope>NUCLEOTIDE SEQUENCE [LARGE SCALE GENOMIC DNA]</scope>
    <source>
        <strain evidence="3">CGMCC 4.3555</strain>
    </source>
</reference>
<protein>
    <submittedName>
        <fullName evidence="2">Uncharacterized protein</fullName>
    </submittedName>
</protein>
<gene>
    <name evidence="2" type="ORF">SAMN05216268_11077</name>
</gene>
<dbReference type="EMBL" id="FRBK01000010">
    <property type="protein sequence ID" value="SHM33051.1"/>
    <property type="molecule type" value="Genomic_DNA"/>
</dbReference>
<evidence type="ECO:0000256" key="1">
    <source>
        <dbReference type="SAM" id="MobiDB-lite"/>
    </source>
</evidence>
<evidence type="ECO:0000313" key="3">
    <source>
        <dbReference type="Proteomes" id="UP000184388"/>
    </source>
</evidence>
<evidence type="ECO:0000313" key="2">
    <source>
        <dbReference type="EMBL" id="SHM33051.1"/>
    </source>
</evidence>
<sequence length="212" mass="22372">MPHPSARPVARLLPWTGSADQPCYLLTDQTGDGPVSRYADRVEALQLEMSIGLLDHAEPLIDDPSADAGQLRFLSAQLRTALRDTVRVAESRGERLAAYQRSQEPDEPDESDETDEPDESDTSDESAGAAGGAFDAQQLQGDASEGDQSAVDAPDAERPGSDEPEGPEPEEPAPEGDEPAGDRCADKGAESGESEEPNKSATARTNKAGRSG</sequence>
<dbReference type="AlphaFoldDB" id="A0A9X8MYP5"/>
<organism evidence="2 3">
    <name type="scientific">Streptomyces yunnanensis</name>
    <dbReference type="NCBI Taxonomy" id="156453"/>
    <lineage>
        <taxon>Bacteria</taxon>
        <taxon>Bacillati</taxon>
        <taxon>Actinomycetota</taxon>
        <taxon>Actinomycetes</taxon>
        <taxon>Kitasatosporales</taxon>
        <taxon>Streptomycetaceae</taxon>
        <taxon>Streptomyces</taxon>
    </lineage>
</organism>
<name>A0A9X8MYP5_9ACTN</name>